<proteinExistence type="predicted"/>
<evidence type="ECO:0008006" key="3">
    <source>
        <dbReference type="Google" id="ProtNLM"/>
    </source>
</evidence>
<reference evidence="1" key="1">
    <citation type="submission" date="2022-09" db="EMBL/GenBank/DDBJ databases">
        <title>Novosphingobium sp. Nov., a polycyclic aromatic hydrocarbon-degrading bacterium isolated form mangrove sediments in HongKong.</title>
        <authorList>
            <person name="Hu Z."/>
        </authorList>
    </citation>
    <scope>NUCLEOTIDE SEQUENCE</scope>
    <source>
        <strain evidence="1">HK4-1</strain>
    </source>
</reference>
<dbReference type="EMBL" id="JANZXA010000002">
    <property type="protein sequence ID" value="MCT2398657.1"/>
    <property type="molecule type" value="Genomic_DNA"/>
</dbReference>
<keyword evidence="2" id="KW-1185">Reference proteome</keyword>
<organism evidence="1 2">
    <name type="scientific">Novosphingobium mangrovi</name>
    <name type="common">ex Huang et al. 2023</name>
    <dbReference type="NCBI Taxonomy" id="2976432"/>
    <lineage>
        <taxon>Bacteria</taxon>
        <taxon>Pseudomonadati</taxon>
        <taxon>Pseudomonadota</taxon>
        <taxon>Alphaproteobacteria</taxon>
        <taxon>Sphingomonadales</taxon>
        <taxon>Sphingomonadaceae</taxon>
        <taxon>Novosphingobium</taxon>
    </lineage>
</organism>
<dbReference type="Proteomes" id="UP001165583">
    <property type="component" value="Unassembled WGS sequence"/>
</dbReference>
<gene>
    <name evidence="1" type="ORF">NZK81_03755</name>
</gene>
<evidence type="ECO:0000313" key="2">
    <source>
        <dbReference type="Proteomes" id="UP001165583"/>
    </source>
</evidence>
<sequence>MRSLLALSFLITVGACSEASDGKIDEIDLRVSGWSSVDISLTRQGEGHFELDPSRKVGAFNVTPQQFDQFRKRLEPYRQAATPYSDSSALQFIQQGCPDGSPQIRDAGAVYIRWVGSGLDEHFLADFGCNASQNAARNKSLLNAVKSLPIPVD</sequence>
<dbReference type="PROSITE" id="PS51257">
    <property type="entry name" value="PROKAR_LIPOPROTEIN"/>
    <property type="match status" value="1"/>
</dbReference>
<comment type="caution">
    <text evidence="1">The sequence shown here is derived from an EMBL/GenBank/DDBJ whole genome shotgun (WGS) entry which is preliminary data.</text>
</comment>
<evidence type="ECO:0000313" key="1">
    <source>
        <dbReference type="EMBL" id="MCT2398657.1"/>
    </source>
</evidence>
<accession>A0ABT2I1H5</accession>
<protein>
    <recommendedName>
        <fullName evidence="3">Lipoprotein</fullName>
    </recommendedName>
</protein>
<dbReference type="RefSeq" id="WP_260044038.1">
    <property type="nucleotide sequence ID" value="NZ_JANZXA010000002.1"/>
</dbReference>
<name>A0ABT2I1H5_9SPHN</name>